<reference evidence="1 2" key="1">
    <citation type="submission" date="2015-09" db="EMBL/GenBank/DDBJ databases">
        <authorList>
            <consortium name="Pathogen Informatics"/>
        </authorList>
    </citation>
    <scope>NUCLEOTIDE SEQUENCE [LARGE SCALE GENOMIC DNA]</scope>
    <source>
        <strain evidence="1 2">2789STDY5834939</strain>
    </source>
</reference>
<name>A0A174TUL2_9FIRM</name>
<dbReference type="RefSeq" id="WP_055245907.1">
    <property type="nucleotide sequence ID" value="NZ_CAUWNV010000267.1"/>
</dbReference>
<sequence>MQNDNELRCLRVGLGLPAKDMVAIVQTLYPKFDKTMQSKCERGDEYGVNIRPDAMKALYERFAPERLEPPKRTRHGQHRLTCRISGRLEDSVYAALQQHMEIDGYATAQEWITAMVLRYIAEKEDGTK</sequence>
<accession>A0A174TUL2</accession>
<gene>
    <name evidence="1" type="ORF">ERS852551_03197</name>
</gene>
<evidence type="ECO:0000313" key="2">
    <source>
        <dbReference type="Proteomes" id="UP000095765"/>
    </source>
</evidence>
<dbReference type="Proteomes" id="UP000095765">
    <property type="component" value="Unassembled WGS sequence"/>
</dbReference>
<dbReference type="AlphaFoldDB" id="A0A174TUL2"/>
<protein>
    <submittedName>
        <fullName evidence="1">Uncharacterized protein</fullName>
    </submittedName>
</protein>
<evidence type="ECO:0000313" key="1">
    <source>
        <dbReference type="EMBL" id="CUQ12111.1"/>
    </source>
</evidence>
<dbReference type="EMBL" id="CZBE01000027">
    <property type="protein sequence ID" value="CUQ12111.1"/>
    <property type="molecule type" value="Genomic_DNA"/>
</dbReference>
<dbReference type="OrthoDB" id="1850875at2"/>
<organism evidence="1 2">
    <name type="scientific">Anaerotruncus colihominis</name>
    <dbReference type="NCBI Taxonomy" id="169435"/>
    <lineage>
        <taxon>Bacteria</taxon>
        <taxon>Bacillati</taxon>
        <taxon>Bacillota</taxon>
        <taxon>Clostridia</taxon>
        <taxon>Eubacteriales</taxon>
        <taxon>Oscillospiraceae</taxon>
        <taxon>Anaerotruncus</taxon>
    </lineage>
</organism>
<proteinExistence type="predicted"/>